<proteinExistence type="predicted"/>
<dbReference type="InterPro" id="IPR010987">
    <property type="entry name" value="Glutathione-S-Trfase_C-like"/>
</dbReference>
<reference evidence="2 3" key="1">
    <citation type="journal article" date="2023" name="Commun. Biol.">
        <title>Genome analysis of Parmales, the sister group of diatoms, reveals the evolutionary specialization of diatoms from phago-mixotrophs to photoautotrophs.</title>
        <authorList>
            <person name="Ban H."/>
            <person name="Sato S."/>
            <person name="Yoshikawa S."/>
            <person name="Yamada K."/>
            <person name="Nakamura Y."/>
            <person name="Ichinomiya M."/>
            <person name="Sato N."/>
            <person name="Blanc-Mathieu R."/>
            <person name="Endo H."/>
            <person name="Kuwata A."/>
            <person name="Ogata H."/>
        </authorList>
    </citation>
    <scope>NUCLEOTIDE SEQUENCE [LARGE SCALE GENOMIC DNA]</scope>
</reference>
<dbReference type="InterPro" id="IPR036282">
    <property type="entry name" value="Glutathione-S-Trfase_C_sf"/>
</dbReference>
<organism evidence="2 3">
    <name type="scientific">Tetraparma gracilis</name>
    <dbReference type="NCBI Taxonomy" id="2962635"/>
    <lineage>
        <taxon>Eukaryota</taxon>
        <taxon>Sar</taxon>
        <taxon>Stramenopiles</taxon>
        <taxon>Ochrophyta</taxon>
        <taxon>Bolidophyceae</taxon>
        <taxon>Parmales</taxon>
        <taxon>Triparmaceae</taxon>
        <taxon>Tetraparma</taxon>
    </lineage>
</organism>
<dbReference type="InterPro" id="IPR050213">
    <property type="entry name" value="GST_superfamily"/>
</dbReference>
<sequence length="240" mass="25940">MANSPPPPPPSAWTVYYHGGFSGRAQPLHLMLVDSGTPYTTGNKAEALALSDSTFALPAARSPSGMILGQTTAIAAWMGDEVAGGRYAVGARHVAMKVACDIADIWSEGYSQRCNYRDAPTKETAAAAAEWLSPAPTGERNSGRFLRFLRVIEASRALAAAAPSDAYLFGDKVSYVDFLLLNVIKTMEWIFGADKVDACLSQIPDLKRVVETVAKRPRVAEYLTGDSVLYESVMSEKIEW</sequence>
<dbReference type="Gene3D" id="1.20.1050.10">
    <property type="match status" value="1"/>
</dbReference>
<dbReference type="Pfam" id="PF14497">
    <property type="entry name" value="GST_C_3"/>
    <property type="match status" value="1"/>
</dbReference>
<dbReference type="PANTHER" id="PTHR11571">
    <property type="entry name" value="GLUTATHIONE S-TRANSFERASE"/>
    <property type="match status" value="1"/>
</dbReference>
<feature type="domain" description="GST C-terminal" evidence="1">
    <location>
        <begin position="88"/>
        <end position="234"/>
    </location>
</feature>
<evidence type="ECO:0000313" key="3">
    <source>
        <dbReference type="Proteomes" id="UP001165060"/>
    </source>
</evidence>
<dbReference type="EMBL" id="BRYB01000115">
    <property type="protein sequence ID" value="GMI23139.1"/>
    <property type="molecule type" value="Genomic_DNA"/>
</dbReference>
<evidence type="ECO:0000259" key="1">
    <source>
        <dbReference type="PROSITE" id="PS50405"/>
    </source>
</evidence>
<dbReference type="Gene3D" id="3.40.30.10">
    <property type="entry name" value="Glutaredoxin"/>
    <property type="match status" value="1"/>
</dbReference>
<comment type="caution">
    <text evidence="2">The sequence shown here is derived from an EMBL/GenBank/DDBJ whole genome shotgun (WGS) entry which is preliminary data.</text>
</comment>
<dbReference type="Proteomes" id="UP001165060">
    <property type="component" value="Unassembled WGS sequence"/>
</dbReference>
<keyword evidence="3" id="KW-1185">Reference proteome</keyword>
<protein>
    <recommendedName>
        <fullName evidence="1">GST C-terminal domain-containing protein</fullName>
    </recommendedName>
</protein>
<gene>
    <name evidence="2" type="ORF">TeGR_g9651</name>
</gene>
<accession>A0ABQ6MBS0</accession>
<dbReference type="InterPro" id="IPR004046">
    <property type="entry name" value="GST_C"/>
</dbReference>
<evidence type="ECO:0000313" key="2">
    <source>
        <dbReference type="EMBL" id="GMI23139.1"/>
    </source>
</evidence>
<dbReference type="SUPFAM" id="SSF47616">
    <property type="entry name" value="GST C-terminal domain-like"/>
    <property type="match status" value="1"/>
</dbReference>
<dbReference type="PROSITE" id="PS50405">
    <property type="entry name" value="GST_CTER"/>
    <property type="match status" value="1"/>
</dbReference>
<name>A0ABQ6MBS0_9STRA</name>
<dbReference type="PANTHER" id="PTHR11571:SF263">
    <property type="entry name" value="GLUTATHIONE S-TRANSFERASE"/>
    <property type="match status" value="1"/>
</dbReference>